<dbReference type="Proteomes" id="UP000241238">
    <property type="component" value="Chromosome"/>
</dbReference>
<evidence type="ECO:0000313" key="2">
    <source>
        <dbReference type="Proteomes" id="UP000241238"/>
    </source>
</evidence>
<evidence type="ECO:0000313" key="1">
    <source>
        <dbReference type="EMBL" id="AVQ31122.1"/>
    </source>
</evidence>
<dbReference type="EMBL" id="CP028103">
    <property type="protein sequence ID" value="AVQ31122.1"/>
    <property type="molecule type" value="Genomic_DNA"/>
</dbReference>
<gene>
    <name evidence="1" type="ORF">C4N18_07820</name>
</gene>
<proteinExistence type="predicted"/>
<name>A0ABM6U455_FUSVA</name>
<accession>A0ABM6U455</accession>
<sequence length="147" mass="17126">MENKGKTENQPFCQQEEKVLQLFRCRYEGKELDRFRNLHLTLTEIYSDFNGRDIKCYVETIANYSGLSKAWIPKGLKIFEELKLIQLVEERSKGKFKGKRLIFTPENIEKEEKTDDKKAVTEKASTEETITGKTIAGFLQTSEDSIY</sequence>
<reference evidence="2" key="1">
    <citation type="journal article" date="2018" name="MSphere">
        <title>Fusobacterium Genomics Using MinION and Illumina Sequencing Enables Genome Completion and Correction.</title>
        <authorList>
            <person name="Todd S.M."/>
            <person name="Settlage R.E."/>
            <person name="Lahmers K.K."/>
            <person name="Slade D.J."/>
        </authorList>
    </citation>
    <scope>NUCLEOTIDE SEQUENCE [LARGE SCALE GENOMIC DNA]</scope>
    <source>
        <strain evidence="2">ATCC 27725</strain>
    </source>
</reference>
<dbReference type="GeneID" id="77467896"/>
<protein>
    <submittedName>
        <fullName evidence="1">Uncharacterized protein</fullName>
    </submittedName>
</protein>
<dbReference type="RefSeq" id="WP_107123222.1">
    <property type="nucleotide sequence ID" value="NZ_CP028103.1"/>
</dbReference>
<keyword evidence="2" id="KW-1185">Reference proteome</keyword>
<organism evidence="1 2">
    <name type="scientific">Fusobacterium varium ATCC 27725</name>
    <dbReference type="NCBI Taxonomy" id="469618"/>
    <lineage>
        <taxon>Bacteria</taxon>
        <taxon>Fusobacteriati</taxon>
        <taxon>Fusobacteriota</taxon>
        <taxon>Fusobacteriia</taxon>
        <taxon>Fusobacteriales</taxon>
        <taxon>Fusobacteriaceae</taxon>
        <taxon>Fusobacterium</taxon>
    </lineage>
</organism>